<dbReference type="Pfam" id="PF02195">
    <property type="entry name" value="ParB_N"/>
    <property type="match status" value="1"/>
</dbReference>
<protein>
    <submittedName>
        <fullName evidence="2">Chromosome partitioning protein ParB</fullName>
    </submittedName>
</protein>
<dbReference type="InterPro" id="IPR036086">
    <property type="entry name" value="ParB/Sulfiredoxin_sf"/>
</dbReference>
<dbReference type="GO" id="GO:0007059">
    <property type="term" value="P:chromosome segregation"/>
    <property type="evidence" value="ECO:0007669"/>
    <property type="project" value="TreeGrafter"/>
</dbReference>
<dbReference type="Proteomes" id="UP000487350">
    <property type="component" value="Unassembled WGS sequence"/>
</dbReference>
<evidence type="ECO:0000313" key="3">
    <source>
        <dbReference type="Proteomes" id="UP000487350"/>
    </source>
</evidence>
<comment type="caution">
    <text evidence="2">The sequence shown here is derived from an EMBL/GenBank/DDBJ whole genome shotgun (WGS) entry which is preliminary data.</text>
</comment>
<keyword evidence="3" id="KW-1185">Reference proteome</keyword>
<evidence type="ECO:0000313" key="2">
    <source>
        <dbReference type="EMBL" id="MRD49359.1"/>
    </source>
</evidence>
<dbReference type="EMBL" id="WJBU01000023">
    <property type="protein sequence ID" value="MRD49359.1"/>
    <property type="molecule type" value="Genomic_DNA"/>
</dbReference>
<reference evidence="2 3" key="1">
    <citation type="submission" date="2019-11" db="EMBL/GenBank/DDBJ databases">
        <title>Caenimonas koreensis gen. nov., sp. nov., isolated from activated sludge.</title>
        <authorList>
            <person name="Seung H.R."/>
        </authorList>
    </citation>
    <scope>NUCLEOTIDE SEQUENCE [LARGE SCALE GENOMIC DNA]</scope>
    <source>
        <strain evidence="2 3">EMB320</strain>
    </source>
</reference>
<dbReference type="PANTHER" id="PTHR33375:SF7">
    <property type="entry name" value="CHROMOSOME 2-PARTITIONING PROTEIN PARB-RELATED"/>
    <property type="match status" value="1"/>
</dbReference>
<dbReference type="InterPro" id="IPR050336">
    <property type="entry name" value="Chromosome_partition/occlusion"/>
</dbReference>
<dbReference type="Gene3D" id="1.10.10.2830">
    <property type="match status" value="1"/>
</dbReference>
<dbReference type="CDD" id="cd16406">
    <property type="entry name" value="ParB_N_like"/>
    <property type="match status" value="1"/>
</dbReference>
<feature type="domain" description="ParB-like N-terminal" evidence="1">
    <location>
        <begin position="31"/>
        <end position="131"/>
    </location>
</feature>
<accession>A0A844BCH0</accession>
<dbReference type="SUPFAM" id="SSF109709">
    <property type="entry name" value="KorB DNA-binding domain-like"/>
    <property type="match status" value="1"/>
</dbReference>
<proteinExistence type="predicted"/>
<dbReference type="Gene3D" id="3.90.1530.30">
    <property type="match status" value="1"/>
</dbReference>
<organism evidence="2 3">
    <name type="scientific">Caenimonas koreensis DSM 17982</name>
    <dbReference type="NCBI Taxonomy" id="1121255"/>
    <lineage>
        <taxon>Bacteria</taxon>
        <taxon>Pseudomonadati</taxon>
        <taxon>Pseudomonadota</taxon>
        <taxon>Betaproteobacteria</taxon>
        <taxon>Burkholderiales</taxon>
        <taxon>Comamonadaceae</taxon>
        <taxon>Caenimonas</taxon>
    </lineage>
</organism>
<gene>
    <name evidence="2" type="ORF">GHT07_18950</name>
</gene>
<dbReference type="SUPFAM" id="SSF110849">
    <property type="entry name" value="ParB/Sulfiredoxin"/>
    <property type="match status" value="1"/>
</dbReference>
<dbReference type="RefSeq" id="WP_153586667.1">
    <property type="nucleotide sequence ID" value="NZ_WJBU01000023.1"/>
</dbReference>
<dbReference type="OrthoDB" id="9813122at2"/>
<sequence>MLTRTNEKTTNKIKAAKAAHNAIALASQPSTFIALNMLVVSEDNVRTTASADGIAELAALIYSQGLLMALHVVPELVDGRETGRYEVVAGGRRLRAMQLLVKQGRLEADSPVECKVVCRDHATEVSMAENHHEAMHPADEFEGYRKMVEEGRSIEDVAARFGVTVKSVQRRLKLANVAPVLLAQYRQGKATLDQMQALAATDDQEHQVAVWNSLDSYQRHAHTLRNRLLIEEVLTTDARVKFVGLSAYKAAGGTTRLDLFSPKEQTYLTDVPLLDLLLAEKLDGEADAIRAEGWRWVEVRARFDYSDKSAYSAIRPAMRELTKGEAAALAALERKIEANEQASEEAGDENWERFADESDRLDNELTAMRAGLLCWTDECKAMAGVVVTLENGVLAAHRGLVRPEDRKSTRGLDAAGIECDRPAKAKPDVPEKLMLSLTSHRTLALQAALLDNQHVAIATLAHGLLMSSRHCSDRSCAKVSLTESRHRTENLAAGSADGRAIKSLDAVAQRWDEALPEEEGQWFAWLITQSMDVLLDLLTYLTAQSIDAVHGREREHFQPSDELAEALSHDMADWWEATPDTYLQAVPKAKLIDAVTQAVDAKAGEPIAAMKKDAAVAAAAAQLHGKRWLPKPLRRKQREEVAAD</sequence>
<dbReference type="PANTHER" id="PTHR33375">
    <property type="entry name" value="CHROMOSOME-PARTITIONING PROTEIN PARB-RELATED"/>
    <property type="match status" value="1"/>
</dbReference>
<dbReference type="SMART" id="SM00470">
    <property type="entry name" value="ParB"/>
    <property type="match status" value="1"/>
</dbReference>
<name>A0A844BCH0_9BURK</name>
<evidence type="ECO:0000259" key="1">
    <source>
        <dbReference type="SMART" id="SM00470"/>
    </source>
</evidence>
<dbReference type="InterPro" id="IPR003115">
    <property type="entry name" value="ParB_N"/>
</dbReference>
<dbReference type="AlphaFoldDB" id="A0A844BCH0"/>
<dbReference type="GO" id="GO:0005694">
    <property type="term" value="C:chromosome"/>
    <property type="evidence" value="ECO:0007669"/>
    <property type="project" value="TreeGrafter"/>
</dbReference>